<proteinExistence type="predicted"/>
<dbReference type="PANTHER" id="PTHR15496:SF2">
    <property type="entry name" value="GENERAL TRANSCRIPTION FACTOR 3C POLYPEPTIDE 4"/>
    <property type="match status" value="1"/>
</dbReference>
<dbReference type="EMBL" id="JBAHYK010000648">
    <property type="protein sequence ID" value="KAL0572279.1"/>
    <property type="molecule type" value="Genomic_DNA"/>
</dbReference>
<keyword evidence="3" id="KW-1185">Reference proteome</keyword>
<dbReference type="PANTHER" id="PTHR15496">
    <property type="entry name" value="GENERAL TRANSCRIPTION FACTOR 3C POLYPEPTIDE 4 FAMILY"/>
    <property type="match status" value="1"/>
</dbReference>
<sequence length="439" mass="49433">MHPAVGLEYLPLYDTLLLCLLDGSFHTVKSFSTAPTLDEGSGEEMCRNVRNIFERVEYLNQVRAVPIGEEKREKDRDDKEKKEVRMGRSDANTTCAMGSYDGNGIVVWIHEPTRPADFSYKHDAKHNSMLVVARLLDRFTDDEFLKLMAERALGCKAASGLAPLYILRPILFHMRSKPLIDRLHTQIVDILGLQESDSIVVTDNITLTSWLDEGDKALSPEARVEFRKSLVMHLFGWDALMTLRMRLSLADYAWKLTEDQKRIEYGNVAETLLTTICHRNLRTLLKHLASVVPAFTVDDVPFVLRMVVQSLLPGAPSELSAEGETLSTLVHAMFDDQVTGGLNELCPACHVQVPLDNIVNAKCSNGHVWSRCSVTTFILSTPDVRTCIGCTRKAFLPLSMHKSTTKMELKGWFVAELLEAVHRCLFCGNAFSLEKFREM</sequence>
<dbReference type="Proteomes" id="UP001465976">
    <property type="component" value="Unassembled WGS sequence"/>
</dbReference>
<reference evidence="2 3" key="1">
    <citation type="submission" date="2024-02" db="EMBL/GenBank/DDBJ databases">
        <title>A draft genome for the cacao thread blight pathogen Marasmius crinis-equi.</title>
        <authorList>
            <person name="Cohen S.P."/>
            <person name="Baruah I.K."/>
            <person name="Amoako-Attah I."/>
            <person name="Bukari Y."/>
            <person name="Meinhardt L.W."/>
            <person name="Bailey B.A."/>
        </authorList>
    </citation>
    <scope>NUCLEOTIDE SEQUENCE [LARGE SCALE GENOMIC DNA]</scope>
    <source>
        <strain evidence="2 3">GH-76</strain>
    </source>
</reference>
<evidence type="ECO:0000313" key="3">
    <source>
        <dbReference type="Proteomes" id="UP001465976"/>
    </source>
</evidence>
<accession>A0ABR3FB00</accession>
<dbReference type="InterPro" id="IPR044230">
    <property type="entry name" value="GTF3C4"/>
</dbReference>
<feature type="domain" description="Transcription factor IIIC putative zinc-finger" evidence="1">
    <location>
        <begin position="341"/>
        <end position="431"/>
    </location>
</feature>
<dbReference type="Pfam" id="PF12660">
    <property type="entry name" value="zf-TFIIIC"/>
    <property type="match status" value="1"/>
</dbReference>
<dbReference type="InterPro" id="IPR024764">
    <property type="entry name" value="TFIIIC_Znf"/>
</dbReference>
<evidence type="ECO:0000313" key="2">
    <source>
        <dbReference type="EMBL" id="KAL0572279.1"/>
    </source>
</evidence>
<comment type="caution">
    <text evidence="2">The sequence shown here is derived from an EMBL/GenBank/DDBJ whole genome shotgun (WGS) entry which is preliminary data.</text>
</comment>
<evidence type="ECO:0000259" key="1">
    <source>
        <dbReference type="Pfam" id="PF12660"/>
    </source>
</evidence>
<protein>
    <recommendedName>
        <fullName evidence="1">Transcription factor IIIC putative zinc-finger domain-containing protein</fullName>
    </recommendedName>
</protein>
<organism evidence="2 3">
    <name type="scientific">Marasmius crinis-equi</name>
    <dbReference type="NCBI Taxonomy" id="585013"/>
    <lineage>
        <taxon>Eukaryota</taxon>
        <taxon>Fungi</taxon>
        <taxon>Dikarya</taxon>
        <taxon>Basidiomycota</taxon>
        <taxon>Agaricomycotina</taxon>
        <taxon>Agaricomycetes</taxon>
        <taxon>Agaricomycetidae</taxon>
        <taxon>Agaricales</taxon>
        <taxon>Marasmiineae</taxon>
        <taxon>Marasmiaceae</taxon>
        <taxon>Marasmius</taxon>
    </lineage>
</organism>
<gene>
    <name evidence="2" type="ORF">V5O48_009681</name>
</gene>
<name>A0ABR3FB00_9AGAR</name>